<protein>
    <submittedName>
        <fullName evidence="1">Peroxisomal membrane protein Pex17</fullName>
    </submittedName>
</protein>
<accession>A0A9P5D233</accession>
<comment type="caution">
    <text evidence="1">The sequence shown here is derived from an EMBL/GenBank/DDBJ whole genome shotgun (WGS) entry which is preliminary data.</text>
</comment>
<gene>
    <name evidence="1" type="ORF">GY632_0076</name>
</gene>
<dbReference type="Pfam" id="PF26001">
    <property type="entry name" value="Pex8"/>
    <property type="match status" value="1"/>
</dbReference>
<dbReference type="AlphaFoldDB" id="A0A9P5D233"/>
<organism evidence="1 2">
    <name type="scientific">Trichophyton interdigitale</name>
    <dbReference type="NCBI Taxonomy" id="101480"/>
    <lineage>
        <taxon>Eukaryota</taxon>
        <taxon>Fungi</taxon>
        <taxon>Dikarya</taxon>
        <taxon>Ascomycota</taxon>
        <taxon>Pezizomycotina</taxon>
        <taxon>Eurotiomycetes</taxon>
        <taxon>Eurotiomycetidae</taxon>
        <taxon>Onygenales</taxon>
        <taxon>Arthrodermataceae</taxon>
        <taxon>Trichophyton</taxon>
    </lineage>
</organism>
<dbReference type="Proteomes" id="UP000749309">
    <property type="component" value="Unassembled WGS sequence"/>
</dbReference>
<name>A0A9P5D233_9EURO</name>
<dbReference type="PANTHER" id="PTHR39214:SF1">
    <property type="entry name" value="MICROBODY (PEROXISOME) BIOGENESIS PROTEIN PEROXIN 8 (EUROFUNG)"/>
    <property type="match status" value="1"/>
</dbReference>
<proteinExistence type="predicted"/>
<sequence>MYHVMISSRVWLGPRQEEVDLGKAASLYIKSRQRSGHLPDATRSLLAGIMGTERSLATLLRSIQTAASPSDALNLLPSALGHLTLLTNPLNVTLLSSQLLCAESLWELPTLDLHYCRRMLSVFNTAAVTIVNYESAYDPHSPNLQRRGIGREDWMKAVVNGADEKSPRWRHLLLLGGLLLGFEGQNRRGLSFALRKKLEAALVTGIQLALDELRSSPTIAAYTIVLVLNYTFELLSDWERSRINYDVLLPVLADVAFMSPEGLESGYFLGSIDRGIEEIPGQGKFCWKEDSPSYYQAKDILMRPLVASFGPLSRLIAHAVESTSNRGQVIQVLDSLFELSRTLMVQWRQNKLSEIDQSEESEFLDTASLQTTIPTLWKLLNIPLFSFIIVLRAILGRVLNDPILASDRSSPFIASKSLKSLRHLAFITARAGYSSSSQYVFVNLTAIDILTQYPDLSEDFLEEIRPSDSSKIPAHPLDRCLDLFFLNTAEHFSLIVSPMLNERLLLSAAQPYLAAGGNNHLLEIFESAHSVVLAVLAAPQSANMAAKHLPSYVDTLFTVFPKNLSARQFRLAFKTILKITAPPSPLANSQPYLPSVLLQLLYDRAIDAPTTPLLPPATDSNPNPAPEDLSEQGVLAMTIIDGLPYLRVELLEDWLDLTVDLINRIHDQEIRRKCQEKFWDTLSNGDMDVERANFCVTWWSTRSGRDMLLRKSEEEDTQLYSMSGGVVVQPIQSKL</sequence>
<reference evidence="1" key="1">
    <citation type="submission" date="2020-03" db="EMBL/GenBank/DDBJ databases">
        <title>Whole Genome Sequence of Trichophyton interdigitale from India.</title>
        <authorList>
            <person name="Kumar P."/>
        </authorList>
    </citation>
    <scope>NUCLEOTIDE SEQUENCE</scope>
    <source>
        <strain evidence="1">UCMS-IGIB-CI14</strain>
    </source>
</reference>
<evidence type="ECO:0000313" key="1">
    <source>
        <dbReference type="EMBL" id="KAF3901213.1"/>
    </source>
</evidence>
<dbReference type="PANTHER" id="PTHR39214">
    <property type="entry name" value="MICROBODY (PEROXISOME) BIOGENESIS PROTEIN PEROXIN 8 (EUROFUNG)"/>
    <property type="match status" value="1"/>
</dbReference>
<dbReference type="EMBL" id="JAAQVJ010000002">
    <property type="protein sequence ID" value="KAF3901213.1"/>
    <property type="molecule type" value="Genomic_DNA"/>
</dbReference>
<evidence type="ECO:0000313" key="2">
    <source>
        <dbReference type="Proteomes" id="UP000749309"/>
    </source>
</evidence>
<dbReference type="InterPro" id="IPR055334">
    <property type="entry name" value="PEX8-like"/>
</dbReference>